<reference evidence="1" key="1">
    <citation type="journal article" date="2015" name="Nature">
        <title>Complex archaea that bridge the gap between prokaryotes and eukaryotes.</title>
        <authorList>
            <person name="Spang A."/>
            <person name="Saw J.H."/>
            <person name="Jorgensen S.L."/>
            <person name="Zaremba-Niedzwiedzka K."/>
            <person name="Martijn J."/>
            <person name="Lind A.E."/>
            <person name="van Eijk R."/>
            <person name="Schleper C."/>
            <person name="Guy L."/>
            <person name="Ettema T.J."/>
        </authorList>
    </citation>
    <scope>NUCLEOTIDE SEQUENCE</scope>
</reference>
<evidence type="ECO:0008006" key="2">
    <source>
        <dbReference type="Google" id="ProtNLM"/>
    </source>
</evidence>
<protein>
    <recommendedName>
        <fullName evidence="2">Terminase small subunit</fullName>
    </recommendedName>
</protein>
<organism evidence="1">
    <name type="scientific">marine sediment metagenome</name>
    <dbReference type="NCBI Taxonomy" id="412755"/>
    <lineage>
        <taxon>unclassified sequences</taxon>
        <taxon>metagenomes</taxon>
        <taxon>ecological metagenomes</taxon>
    </lineage>
</organism>
<gene>
    <name evidence="1" type="ORF">LCGC14_1792320</name>
</gene>
<dbReference type="EMBL" id="LAZR01017139">
    <property type="protein sequence ID" value="KKM01652.1"/>
    <property type="molecule type" value="Genomic_DNA"/>
</dbReference>
<name>A0A0F9HER5_9ZZZZ</name>
<sequence>MNIRQQRYKKNRFIGMSQYNAARAAGYAHYTAIKANRIEKGVEGCLKDALEQAGLTDTMLVKHAKKGLIAKRVISAVIIKREGDTSKISNTTKVPDWSARHKYFETILKLGGKMLETKIIVDVKAQIIINQLHDLAGSNGQKKGDDGKQVELVTRPGLNIIE</sequence>
<dbReference type="AlphaFoldDB" id="A0A0F9HER5"/>
<comment type="caution">
    <text evidence="1">The sequence shown here is derived from an EMBL/GenBank/DDBJ whole genome shotgun (WGS) entry which is preliminary data.</text>
</comment>
<evidence type="ECO:0000313" key="1">
    <source>
        <dbReference type="EMBL" id="KKM01652.1"/>
    </source>
</evidence>
<accession>A0A0F9HER5</accession>
<proteinExistence type="predicted"/>